<feature type="compositionally biased region" description="Polar residues" evidence="1">
    <location>
        <begin position="215"/>
        <end position="224"/>
    </location>
</feature>
<feature type="compositionally biased region" description="Polar residues" evidence="1">
    <location>
        <begin position="297"/>
        <end position="307"/>
    </location>
</feature>
<keyword evidence="3" id="KW-1185">Reference proteome</keyword>
<dbReference type="EMBL" id="JATAAI010000008">
    <property type="protein sequence ID" value="KAK1743800.1"/>
    <property type="molecule type" value="Genomic_DNA"/>
</dbReference>
<gene>
    <name evidence="2" type="ORF">QTG54_005397</name>
</gene>
<feature type="region of interest" description="Disordered" evidence="1">
    <location>
        <begin position="202"/>
        <end position="319"/>
    </location>
</feature>
<dbReference type="Proteomes" id="UP001224775">
    <property type="component" value="Unassembled WGS sequence"/>
</dbReference>
<feature type="compositionally biased region" description="Basic and acidic residues" evidence="1">
    <location>
        <begin position="236"/>
        <end position="261"/>
    </location>
</feature>
<evidence type="ECO:0000313" key="3">
    <source>
        <dbReference type="Proteomes" id="UP001224775"/>
    </source>
</evidence>
<accession>A0AAD8YE49</accession>
<evidence type="ECO:0000256" key="1">
    <source>
        <dbReference type="SAM" id="MobiDB-lite"/>
    </source>
</evidence>
<sequence>MSRPSKVFPVPYQVDFTAESKGRHLDSTKRKITWKFGFAHPPAIFPHLFDKDENYIGENGSPSNDDTPHKKGTECRGREHEIILVWSILTNKAHIYVNSQEIFRLDSPHEDYINLNPFISGSFRRGFNLPNAKYNGKHRIDIRCYARTPMGAKNMIVDDAGGKFRQYELTIDGLSFFSMPAMYELGTQKMWHKLSRWRMMSESQEQDTSGERQHYSGNNNQTGRLQDEYYFSQNKGKPDRSITKSERRAMAPRTESDEQRMTRIAMEASLRDIDNENHARSHDKGITLRSSSHEENNVVSGNRQSSSHRPDKKTRTPAW</sequence>
<comment type="caution">
    <text evidence="2">The sequence shown here is derived from an EMBL/GenBank/DDBJ whole genome shotgun (WGS) entry which is preliminary data.</text>
</comment>
<feature type="compositionally biased region" description="Basic and acidic residues" evidence="1">
    <location>
        <begin position="269"/>
        <end position="296"/>
    </location>
</feature>
<reference evidence="2" key="1">
    <citation type="submission" date="2023-06" db="EMBL/GenBank/DDBJ databases">
        <title>Survivors Of The Sea: Transcriptome response of Skeletonema marinoi to long-term dormancy.</title>
        <authorList>
            <person name="Pinder M.I.M."/>
            <person name="Kourtchenko O."/>
            <person name="Robertson E.K."/>
            <person name="Larsson T."/>
            <person name="Maumus F."/>
            <person name="Osuna-Cruz C.M."/>
            <person name="Vancaester E."/>
            <person name="Stenow R."/>
            <person name="Vandepoele K."/>
            <person name="Ploug H."/>
            <person name="Bruchert V."/>
            <person name="Godhe A."/>
            <person name="Topel M."/>
        </authorList>
    </citation>
    <scope>NUCLEOTIDE SEQUENCE</scope>
    <source>
        <strain evidence="2">R05AC</strain>
    </source>
</reference>
<proteinExistence type="predicted"/>
<evidence type="ECO:0000313" key="2">
    <source>
        <dbReference type="EMBL" id="KAK1743800.1"/>
    </source>
</evidence>
<dbReference type="AlphaFoldDB" id="A0AAD8YE49"/>
<name>A0AAD8YE49_9STRA</name>
<organism evidence="2 3">
    <name type="scientific">Skeletonema marinoi</name>
    <dbReference type="NCBI Taxonomy" id="267567"/>
    <lineage>
        <taxon>Eukaryota</taxon>
        <taxon>Sar</taxon>
        <taxon>Stramenopiles</taxon>
        <taxon>Ochrophyta</taxon>
        <taxon>Bacillariophyta</taxon>
        <taxon>Coscinodiscophyceae</taxon>
        <taxon>Thalassiosirophycidae</taxon>
        <taxon>Thalassiosirales</taxon>
        <taxon>Skeletonemataceae</taxon>
        <taxon>Skeletonema</taxon>
        <taxon>Skeletonema marinoi-dohrnii complex</taxon>
    </lineage>
</organism>
<protein>
    <submittedName>
        <fullName evidence="2">Uncharacterized protein</fullName>
    </submittedName>
</protein>